<keyword evidence="11" id="KW-1185">Reference proteome</keyword>
<dbReference type="GO" id="GO:0008270">
    <property type="term" value="F:zinc ion binding"/>
    <property type="evidence" value="ECO:0007669"/>
    <property type="project" value="TreeGrafter"/>
</dbReference>
<keyword evidence="8" id="KW-0812">Transmembrane</keyword>
<dbReference type="GO" id="GO:0031902">
    <property type="term" value="C:late endosome membrane"/>
    <property type="evidence" value="ECO:0007669"/>
    <property type="project" value="UniProtKB-SubCell"/>
</dbReference>
<dbReference type="EMBL" id="SJOL01010342">
    <property type="protein sequence ID" value="TGZ51657.1"/>
    <property type="molecule type" value="Genomic_DNA"/>
</dbReference>
<keyword evidence="8" id="KW-1133">Transmembrane helix</keyword>
<dbReference type="SMART" id="SM00714">
    <property type="entry name" value="LITAF"/>
    <property type="match status" value="1"/>
</dbReference>
<protein>
    <recommendedName>
        <fullName evidence="9">LITAF domain-containing protein</fullName>
    </recommendedName>
</protein>
<comment type="caution">
    <text evidence="10">The sequence shown here is derived from an EMBL/GenBank/DDBJ whole genome shotgun (WGS) entry which is preliminary data.</text>
</comment>
<evidence type="ECO:0000256" key="4">
    <source>
        <dbReference type="ARBA" id="ARBA00005975"/>
    </source>
</evidence>
<feature type="transmembrane region" description="Helical" evidence="8">
    <location>
        <begin position="119"/>
        <end position="141"/>
    </location>
</feature>
<dbReference type="Pfam" id="PF10601">
    <property type="entry name" value="zf-LITAF-like"/>
    <property type="match status" value="1"/>
</dbReference>
<comment type="similarity">
    <text evidence="4">Belongs to the CDIP1/LITAF family.</text>
</comment>
<evidence type="ECO:0000313" key="11">
    <source>
        <dbReference type="Proteomes" id="UP000308267"/>
    </source>
</evidence>
<proteinExistence type="inferred from homology"/>
<reference evidence="10 11" key="1">
    <citation type="journal article" date="2019" name="BMC Genomics">
        <title>New insights from Opisthorchis felineus genome: update on genomics of the epidemiologically important liver flukes.</title>
        <authorList>
            <person name="Ershov N.I."/>
            <person name="Mordvinov V.A."/>
            <person name="Prokhortchouk E.B."/>
            <person name="Pakharukova M.Y."/>
            <person name="Gunbin K.V."/>
            <person name="Ustyantsev K."/>
            <person name="Genaev M.A."/>
            <person name="Blinov A.G."/>
            <person name="Mazur A."/>
            <person name="Boulygina E."/>
            <person name="Tsygankova S."/>
            <person name="Khrameeva E."/>
            <person name="Chekanov N."/>
            <person name="Fan G."/>
            <person name="Xiao A."/>
            <person name="Zhang H."/>
            <person name="Xu X."/>
            <person name="Yang H."/>
            <person name="Solovyev V."/>
            <person name="Lee S.M."/>
            <person name="Liu X."/>
            <person name="Afonnikov D.A."/>
            <person name="Skryabin K.G."/>
        </authorList>
    </citation>
    <scope>NUCLEOTIDE SEQUENCE [LARGE SCALE GENOMIC DNA]</scope>
    <source>
        <strain evidence="10">AK-0245</strain>
        <tissue evidence="10">Whole organism</tissue>
    </source>
</reference>
<evidence type="ECO:0000256" key="7">
    <source>
        <dbReference type="ARBA" id="ARBA00023136"/>
    </source>
</evidence>
<dbReference type="PANTHER" id="PTHR23292">
    <property type="entry name" value="LIPOPOLYSACCHARIDE-INDUCED TUMOR NECROSIS FACTOR-ALPHA FACTOR"/>
    <property type="match status" value="1"/>
</dbReference>
<comment type="subcellular location">
    <subcellularLocation>
        <location evidence="2">Endosome membrane</location>
        <topology evidence="2">Peripheral membrane protein</topology>
    </subcellularLocation>
    <subcellularLocation>
        <location evidence="1">Late endosome membrane</location>
    </subcellularLocation>
    <subcellularLocation>
        <location evidence="3">Lysosome membrane</location>
        <topology evidence="3">Peripheral membrane protein</topology>
        <orientation evidence="3">Cytoplasmic side</orientation>
    </subcellularLocation>
</comment>
<dbReference type="Proteomes" id="UP000308267">
    <property type="component" value="Unassembled WGS sequence"/>
</dbReference>
<evidence type="ECO:0000256" key="1">
    <source>
        <dbReference type="ARBA" id="ARBA00004414"/>
    </source>
</evidence>
<feature type="domain" description="LITAF" evidence="9">
    <location>
        <begin position="81"/>
        <end position="165"/>
    </location>
</feature>
<dbReference type="InterPro" id="IPR006629">
    <property type="entry name" value="LITAF"/>
</dbReference>
<dbReference type="OrthoDB" id="5599753at2759"/>
<dbReference type="GO" id="GO:0005765">
    <property type="term" value="C:lysosomal membrane"/>
    <property type="evidence" value="ECO:0007669"/>
    <property type="project" value="UniProtKB-SubCell"/>
</dbReference>
<dbReference type="PANTHER" id="PTHR23292:SF6">
    <property type="entry name" value="FI16602P1-RELATED"/>
    <property type="match status" value="1"/>
</dbReference>
<keyword evidence="5" id="KW-0479">Metal-binding</keyword>
<keyword evidence="7 8" id="KW-0472">Membrane</keyword>
<evidence type="ECO:0000313" key="10">
    <source>
        <dbReference type="EMBL" id="TGZ51657.1"/>
    </source>
</evidence>
<evidence type="ECO:0000256" key="8">
    <source>
        <dbReference type="SAM" id="Phobius"/>
    </source>
</evidence>
<name>A0A4S2KUC3_OPIFE</name>
<keyword evidence="6" id="KW-0862">Zinc</keyword>
<evidence type="ECO:0000256" key="6">
    <source>
        <dbReference type="ARBA" id="ARBA00022833"/>
    </source>
</evidence>
<evidence type="ECO:0000256" key="3">
    <source>
        <dbReference type="ARBA" id="ARBA00004630"/>
    </source>
</evidence>
<dbReference type="InterPro" id="IPR037519">
    <property type="entry name" value="LITAF_fam"/>
</dbReference>
<gene>
    <name evidence="10" type="ORF">CRM22_010732</name>
</gene>
<dbReference type="PROSITE" id="PS51837">
    <property type="entry name" value="LITAF"/>
    <property type="match status" value="1"/>
</dbReference>
<sequence>MRTLYQSVTVTEVDWLKAGYTATSNSCLHKNTRLQKKPALYHLSVYQCQVSIFFKVAIILDSKAFANQPPPYGQQTVVIGQPQAQHVIVTSLGPFSTRTQCSNCHSDVNTVLKFTNGSLTWILCVVIALLGGWLGCCMIPFCVHGCQDVVHECPQCFQRIGIYKRL</sequence>
<evidence type="ECO:0000256" key="2">
    <source>
        <dbReference type="ARBA" id="ARBA00004481"/>
    </source>
</evidence>
<dbReference type="STRING" id="147828.A0A4S2KUC3"/>
<dbReference type="AlphaFoldDB" id="A0A4S2KUC3"/>
<organism evidence="10 11">
    <name type="scientific">Opisthorchis felineus</name>
    <dbReference type="NCBI Taxonomy" id="147828"/>
    <lineage>
        <taxon>Eukaryota</taxon>
        <taxon>Metazoa</taxon>
        <taxon>Spiralia</taxon>
        <taxon>Lophotrochozoa</taxon>
        <taxon>Platyhelminthes</taxon>
        <taxon>Trematoda</taxon>
        <taxon>Digenea</taxon>
        <taxon>Opisthorchiida</taxon>
        <taxon>Opisthorchiata</taxon>
        <taxon>Opisthorchiidae</taxon>
        <taxon>Opisthorchis</taxon>
    </lineage>
</organism>
<evidence type="ECO:0000259" key="9">
    <source>
        <dbReference type="PROSITE" id="PS51837"/>
    </source>
</evidence>
<evidence type="ECO:0000256" key="5">
    <source>
        <dbReference type="ARBA" id="ARBA00022723"/>
    </source>
</evidence>
<accession>A0A4S2KUC3</accession>